<evidence type="ECO:0000313" key="2">
    <source>
        <dbReference type="Proteomes" id="UP000006281"/>
    </source>
</evidence>
<dbReference type="PATRIC" id="fig|1179773.3.peg.991"/>
<dbReference type="BioCyc" id="SESP1179773:BN6_RS04860-MONOMER"/>
<dbReference type="HOGENOM" id="CLU_191180_1_2_11"/>
<dbReference type="AlphaFoldDB" id="K0JR96"/>
<dbReference type="KEGG" id="sesp:BN6_09870"/>
<protein>
    <submittedName>
        <fullName evidence="1">Uncharacterized protein</fullName>
    </submittedName>
</protein>
<dbReference type="eggNOG" id="ENOG5033BW2">
    <property type="taxonomic scope" value="Bacteria"/>
</dbReference>
<reference evidence="1 2" key="1">
    <citation type="journal article" date="2012" name="BMC Genomics">
        <title>Complete genome sequence of Saccharothrix espanaensis DSM 44229T and comparison to the other completely sequenced Pseudonocardiaceae.</title>
        <authorList>
            <person name="Strobel T."/>
            <person name="Al-Dilaimi A."/>
            <person name="Blom J."/>
            <person name="Gessner A."/>
            <person name="Kalinowski J."/>
            <person name="Luzhetska M."/>
            <person name="Puhler A."/>
            <person name="Szczepanowski R."/>
            <person name="Bechthold A."/>
            <person name="Ruckert C."/>
        </authorList>
    </citation>
    <scope>NUCLEOTIDE SEQUENCE [LARGE SCALE GENOMIC DNA]</scope>
    <source>
        <strain evidence="2">ATCC 51144 / DSM 44229 / JCM 9112 / NBRC 15066 / NRRL 15764</strain>
    </source>
</reference>
<dbReference type="STRING" id="1179773.BN6_09870"/>
<accession>K0JR96</accession>
<dbReference type="EMBL" id="HE804045">
    <property type="protein sequence ID" value="CCH28316.1"/>
    <property type="molecule type" value="Genomic_DNA"/>
</dbReference>
<sequence>MRSRACQPGHMGDPNAWYYCLTHQTAEKGVGCRGGDRMGPYPDEATARRALELARERTESEDEADRKWKGK</sequence>
<keyword evidence="2" id="KW-1185">Reference proteome</keyword>
<name>K0JR96_SACES</name>
<gene>
    <name evidence="1" type="ordered locus">BN6_09870</name>
</gene>
<proteinExistence type="predicted"/>
<evidence type="ECO:0000313" key="1">
    <source>
        <dbReference type="EMBL" id="CCH28316.1"/>
    </source>
</evidence>
<organism evidence="1 2">
    <name type="scientific">Saccharothrix espanaensis (strain ATCC 51144 / DSM 44229 / JCM 9112 / NBRC 15066 / NRRL 15764)</name>
    <dbReference type="NCBI Taxonomy" id="1179773"/>
    <lineage>
        <taxon>Bacteria</taxon>
        <taxon>Bacillati</taxon>
        <taxon>Actinomycetota</taxon>
        <taxon>Actinomycetes</taxon>
        <taxon>Pseudonocardiales</taxon>
        <taxon>Pseudonocardiaceae</taxon>
        <taxon>Saccharothrix</taxon>
    </lineage>
</organism>
<dbReference type="Proteomes" id="UP000006281">
    <property type="component" value="Chromosome"/>
</dbReference>